<keyword evidence="2" id="KW-1133">Transmembrane helix</keyword>
<feature type="coiled-coil region" evidence="1">
    <location>
        <begin position="155"/>
        <end position="182"/>
    </location>
</feature>
<feature type="transmembrane region" description="Helical" evidence="2">
    <location>
        <begin position="182"/>
        <end position="213"/>
    </location>
</feature>
<feature type="non-terminal residue" evidence="4">
    <location>
        <position position="234"/>
    </location>
</feature>
<feature type="domain" description="Chemotaxis methyl-accepting receptor HlyB-like 4HB MCP" evidence="3">
    <location>
        <begin position="3"/>
        <end position="181"/>
    </location>
</feature>
<comment type="caution">
    <text evidence="4">The sequence shown here is derived from an EMBL/GenBank/DDBJ whole genome shotgun (WGS) entry which is preliminary data.</text>
</comment>
<evidence type="ECO:0000259" key="3">
    <source>
        <dbReference type="Pfam" id="PF12729"/>
    </source>
</evidence>
<gene>
    <name evidence="4" type="ORF">FHR70_000001</name>
</gene>
<keyword evidence="5" id="KW-1185">Reference proteome</keyword>
<evidence type="ECO:0000313" key="5">
    <source>
        <dbReference type="Proteomes" id="UP000532010"/>
    </source>
</evidence>
<accession>A0A7W4VGX0</accession>
<evidence type="ECO:0000256" key="2">
    <source>
        <dbReference type="SAM" id="Phobius"/>
    </source>
</evidence>
<dbReference type="InterPro" id="IPR024478">
    <property type="entry name" value="HlyB_4HB_MCP"/>
</dbReference>
<evidence type="ECO:0000313" key="4">
    <source>
        <dbReference type="EMBL" id="MBB3016961.1"/>
    </source>
</evidence>
<reference evidence="4 5" key="1">
    <citation type="submission" date="2020-08" db="EMBL/GenBank/DDBJ databases">
        <title>The Agave Microbiome: Exploring the role of microbial communities in plant adaptations to desert environments.</title>
        <authorList>
            <person name="Partida-Martinez L.P."/>
        </authorList>
    </citation>
    <scope>NUCLEOTIDE SEQUENCE [LARGE SCALE GENOMIC DNA]</scope>
    <source>
        <strain evidence="4 5">AT3.9</strain>
    </source>
</reference>
<dbReference type="EMBL" id="JACHWB010000001">
    <property type="protein sequence ID" value="MBB3016961.1"/>
    <property type="molecule type" value="Genomic_DNA"/>
</dbReference>
<sequence>MNNLKIITKLAIPVIVMMAVTVSLIIFAKTGLDTLAEETHQIVDVHAARRSLALDIKASVNEAAVQEKNLIIETRFQEMAVYEQAFREAKEEALKGLNDLIALADTPEGRTSSEQLKKIVEDYFAIMGRTIAHAQLNEADEAFKLASGEGRDMRQKALRILNERAEANAATLEQEERDAADLAAFTAVQLIVASAVGLTLAISLIAVITLYGITRPLGAMTSAMGRLAAGDLDV</sequence>
<evidence type="ECO:0000256" key="1">
    <source>
        <dbReference type="SAM" id="Coils"/>
    </source>
</evidence>
<feature type="transmembrane region" description="Helical" evidence="2">
    <location>
        <begin position="6"/>
        <end position="28"/>
    </location>
</feature>
<dbReference type="Proteomes" id="UP000532010">
    <property type="component" value="Unassembled WGS sequence"/>
</dbReference>
<dbReference type="Gene3D" id="6.10.340.10">
    <property type="match status" value="1"/>
</dbReference>
<keyword evidence="1" id="KW-0175">Coiled coil</keyword>
<protein>
    <submittedName>
        <fullName evidence="4">CHASE3 domain sensor protein</fullName>
    </submittedName>
</protein>
<name>A0A7W4VGX0_9HYPH</name>
<dbReference type="Pfam" id="PF12729">
    <property type="entry name" value="4HB_MCP_1"/>
    <property type="match status" value="1"/>
</dbReference>
<dbReference type="AlphaFoldDB" id="A0A7W4VGX0"/>
<keyword evidence="2" id="KW-0812">Transmembrane</keyword>
<organism evidence="4 5">
    <name type="scientific">Microvirga lupini</name>
    <dbReference type="NCBI Taxonomy" id="420324"/>
    <lineage>
        <taxon>Bacteria</taxon>
        <taxon>Pseudomonadati</taxon>
        <taxon>Pseudomonadota</taxon>
        <taxon>Alphaproteobacteria</taxon>
        <taxon>Hyphomicrobiales</taxon>
        <taxon>Methylobacteriaceae</taxon>
        <taxon>Microvirga</taxon>
    </lineage>
</organism>
<keyword evidence="2" id="KW-0472">Membrane</keyword>
<proteinExistence type="predicted"/>